<sequence>MLTFSDIRRYSWLFLPTSFFVAPNEVSNGISCRTATLKCALSVTSAEDIWSSRDCQDAFECASPSDVLAEVCQMSGICLDRPYEEIEYVDQVEASTSKQPASSNKQDNFIVTVNRTAAGRGKSECKSPNRCSATNNGTGGWALNPNRGWSCDEQPKNTNNEGESAVRPALAGHPAHSASAPTGGANSATRCMLASQNSGEGSAWGNFINGRGSSSPGYLQDGTKVLVSLQSVSKTGVCALYPQDANLSSCPAPAQPPGTNDGPRQR</sequence>
<accession>A0ACB8Q7W0</accession>
<gene>
    <name evidence="1" type="ORF">K488DRAFT_90339</name>
</gene>
<evidence type="ECO:0000313" key="2">
    <source>
        <dbReference type="Proteomes" id="UP000814128"/>
    </source>
</evidence>
<name>A0ACB8Q7W0_9AGAM</name>
<comment type="caution">
    <text evidence="1">The sequence shown here is derived from an EMBL/GenBank/DDBJ whole genome shotgun (WGS) entry which is preliminary data.</text>
</comment>
<organism evidence="1 2">
    <name type="scientific">Vararia minispora EC-137</name>
    <dbReference type="NCBI Taxonomy" id="1314806"/>
    <lineage>
        <taxon>Eukaryota</taxon>
        <taxon>Fungi</taxon>
        <taxon>Dikarya</taxon>
        <taxon>Basidiomycota</taxon>
        <taxon>Agaricomycotina</taxon>
        <taxon>Agaricomycetes</taxon>
        <taxon>Russulales</taxon>
        <taxon>Lachnocladiaceae</taxon>
        <taxon>Vararia</taxon>
    </lineage>
</organism>
<dbReference type="Proteomes" id="UP000814128">
    <property type="component" value="Unassembled WGS sequence"/>
</dbReference>
<protein>
    <submittedName>
        <fullName evidence="1">Uncharacterized protein</fullName>
    </submittedName>
</protein>
<proteinExistence type="predicted"/>
<dbReference type="EMBL" id="MU273823">
    <property type="protein sequence ID" value="KAI0027894.1"/>
    <property type="molecule type" value="Genomic_DNA"/>
</dbReference>
<evidence type="ECO:0000313" key="1">
    <source>
        <dbReference type="EMBL" id="KAI0027894.1"/>
    </source>
</evidence>
<reference evidence="1" key="1">
    <citation type="submission" date="2021-02" db="EMBL/GenBank/DDBJ databases">
        <authorList>
            <consortium name="DOE Joint Genome Institute"/>
            <person name="Ahrendt S."/>
            <person name="Looney B.P."/>
            <person name="Miyauchi S."/>
            <person name="Morin E."/>
            <person name="Drula E."/>
            <person name="Courty P.E."/>
            <person name="Chicoki N."/>
            <person name="Fauchery L."/>
            <person name="Kohler A."/>
            <person name="Kuo A."/>
            <person name="Labutti K."/>
            <person name="Pangilinan J."/>
            <person name="Lipzen A."/>
            <person name="Riley R."/>
            <person name="Andreopoulos W."/>
            <person name="He G."/>
            <person name="Johnson J."/>
            <person name="Barry K.W."/>
            <person name="Grigoriev I.V."/>
            <person name="Nagy L."/>
            <person name="Hibbett D."/>
            <person name="Henrissat B."/>
            <person name="Matheny P.B."/>
            <person name="Labbe J."/>
            <person name="Martin F."/>
        </authorList>
    </citation>
    <scope>NUCLEOTIDE SEQUENCE</scope>
    <source>
        <strain evidence="1">EC-137</strain>
    </source>
</reference>
<reference evidence="1" key="2">
    <citation type="journal article" date="2022" name="New Phytol.">
        <title>Evolutionary transition to the ectomycorrhizal habit in the genomes of a hyperdiverse lineage of mushroom-forming fungi.</title>
        <authorList>
            <person name="Looney B."/>
            <person name="Miyauchi S."/>
            <person name="Morin E."/>
            <person name="Drula E."/>
            <person name="Courty P.E."/>
            <person name="Kohler A."/>
            <person name="Kuo A."/>
            <person name="LaButti K."/>
            <person name="Pangilinan J."/>
            <person name="Lipzen A."/>
            <person name="Riley R."/>
            <person name="Andreopoulos W."/>
            <person name="He G."/>
            <person name="Johnson J."/>
            <person name="Nolan M."/>
            <person name="Tritt A."/>
            <person name="Barry K.W."/>
            <person name="Grigoriev I.V."/>
            <person name="Nagy L.G."/>
            <person name="Hibbett D."/>
            <person name="Henrissat B."/>
            <person name="Matheny P.B."/>
            <person name="Labbe J."/>
            <person name="Martin F.M."/>
        </authorList>
    </citation>
    <scope>NUCLEOTIDE SEQUENCE</scope>
    <source>
        <strain evidence="1">EC-137</strain>
    </source>
</reference>
<keyword evidence="2" id="KW-1185">Reference proteome</keyword>